<dbReference type="SUPFAM" id="SSF54768">
    <property type="entry name" value="dsRNA-binding domain-like"/>
    <property type="match status" value="5"/>
</dbReference>
<sequence>HQHHLPPVNLHQPPPPQQQHMNQPMAHHNITSIPPPNIVAQQQQQQQQQQNPGGRINTHHHQRVGGLQMQHLSIQQNPRKPPHNGIVMGNMQQIAKVHQRSQQPQQQQPQQQQSSVIVNHHPHHLQQQQQQPKSHPPIVHQPQSVVTSTVSTVSATPVVVSAIQTPHPNNKSLDKNQQKNISNVNTTTTIPVVSSQANDTTTNNITAQIVTSKSTREQSPQLQQEQQQQSSIITSTATILTSTEPLANTREKTPMCLVNELARYNKIQHQYRLTNEKGPAHEKCFTVTLKLGEEEYTSEGASIKKAQHTAARDAVSKTKYKHPPLKSNRVPRGSKGSTGEIKTNITPTVELNALAMKRGEVTVYETDSAPPIQTLPANGAPLHPNHHGFHPHHQQHTMLPPNSNLVGTQQHPSQQPQQQQHQHLNPHHNYHHRNNTGLYIPPPPGTSSRYNNNSSTGSYIRRPRMGGPNGHHRNYMANYSSSTELYKVTLSVGDRKFTGEGITLQAARHDAAAKALEVLKTLTPDSTTTSAENADISIDSDDPSFDLKSPISLVHEMALKHKLSVLFEVQSEKGPPHMKIFVTTCRVGNIVTEGEGNGKKVSKKRAAEKMLDELKKLPPPSPVHNARTMIKKRGRLPVVKKRTKNLIKEKPEPNLFENVNPISRLIQIQQARREKEPQYKLLEERGTARRREFIIEVSVAGKTACGTGPNKKDAKKIAAEKLLNELGLTITTPIQSEDNTTNLDEFSLDDGAPSEIVERPKKVKFVDHVETRTASSSSITTVQGGSAGRQIVPGVLLMQQESKTVGFSAATNKTGISPQQTATMAKEFLKEGQSPTADALSKTNSTTSTTTTTSASNSSNTSEIGRTTEQLMYLAKLLNFEVLFSDFPKGNHGEYLSLVTLSTDPPQLCHGSGSSVDASHDEAARGALEMLSKIGLDNVKPKTKPQTSAGDDDKPLKPILSNGVKK</sequence>
<feature type="region of interest" description="Disordered" evidence="4">
    <location>
        <begin position="302"/>
        <end position="342"/>
    </location>
</feature>
<feature type="compositionally biased region" description="Low complexity" evidence="4">
    <location>
        <begin position="41"/>
        <end position="50"/>
    </location>
</feature>
<dbReference type="GO" id="GO:0010468">
    <property type="term" value="P:regulation of gene expression"/>
    <property type="evidence" value="ECO:0007669"/>
    <property type="project" value="UniProtKB-ARBA"/>
</dbReference>
<evidence type="ECO:0000256" key="3">
    <source>
        <dbReference type="PROSITE-ProRule" id="PRU00266"/>
    </source>
</evidence>
<dbReference type="PANTHER" id="PTHR46054">
    <property type="entry name" value="MATERNAL EFFECT PROTEIN STAUFEN"/>
    <property type="match status" value="1"/>
</dbReference>
<dbReference type="GO" id="GO:0048477">
    <property type="term" value="P:oogenesis"/>
    <property type="evidence" value="ECO:0007669"/>
    <property type="project" value="UniProtKB-ARBA"/>
</dbReference>
<feature type="region of interest" description="Disordered" evidence="4">
    <location>
        <begin position="95"/>
        <end position="143"/>
    </location>
</feature>
<dbReference type="GO" id="GO:0005886">
    <property type="term" value="C:plasma membrane"/>
    <property type="evidence" value="ECO:0007669"/>
    <property type="project" value="TreeGrafter"/>
</dbReference>
<keyword evidence="2 3" id="KW-0694">RNA-binding</keyword>
<dbReference type="GO" id="GO:0003725">
    <property type="term" value="F:double-stranded RNA binding"/>
    <property type="evidence" value="ECO:0007669"/>
    <property type="project" value="TreeGrafter"/>
</dbReference>
<organism evidence="6">
    <name type="scientific">Corethrella appendiculata</name>
    <dbReference type="NCBI Taxonomy" id="1370023"/>
    <lineage>
        <taxon>Eukaryota</taxon>
        <taxon>Metazoa</taxon>
        <taxon>Ecdysozoa</taxon>
        <taxon>Arthropoda</taxon>
        <taxon>Hexapoda</taxon>
        <taxon>Insecta</taxon>
        <taxon>Pterygota</taxon>
        <taxon>Neoptera</taxon>
        <taxon>Endopterygota</taxon>
        <taxon>Diptera</taxon>
        <taxon>Nematocera</taxon>
        <taxon>Culicoidea</taxon>
        <taxon>Chaoboridae</taxon>
        <taxon>Corethrella</taxon>
    </lineage>
</organism>
<dbReference type="GO" id="GO:0010494">
    <property type="term" value="C:cytoplasmic stress granule"/>
    <property type="evidence" value="ECO:0007669"/>
    <property type="project" value="TreeGrafter"/>
</dbReference>
<feature type="domain" description="DRBM" evidence="5">
    <location>
        <begin position="549"/>
        <end position="616"/>
    </location>
</feature>
<feature type="region of interest" description="Disordered" evidence="4">
    <location>
        <begin position="212"/>
        <end position="232"/>
    </location>
</feature>
<feature type="compositionally biased region" description="Low complexity" evidence="4">
    <location>
        <begin position="125"/>
        <end position="143"/>
    </location>
</feature>
<dbReference type="GO" id="GO:0098964">
    <property type="term" value="P:anterograde dendritic transport of messenger ribonucleoprotein complex"/>
    <property type="evidence" value="ECO:0007669"/>
    <property type="project" value="TreeGrafter"/>
</dbReference>
<feature type="domain" description="DRBM" evidence="5">
    <location>
        <begin position="486"/>
        <end position="521"/>
    </location>
</feature>
<dbReference type="CDD" id="cd19861">
    <property type="entry name" value="DSRM_STAU_rpt5"/>
    <property type="match status" value="1"/>
</dbReference>
<reference evidence="6" key="1">
    <citation type="journal article" date="2014" name="Insect Biochem. Mol. Biol.">
        <title>An insight into the sialome of the frog biting fly, Corethrella appendiculata.</title>
        <authorList>
            <person name="Ribeiro J.M.C."/>
            <person name="Chagas A.C."/>
            <person name="Pham V.M."/>
            <person name="Lounibos L.P."/>
            <person name="Calvo E."/>
        </authorList>
    </citation>
    <scope>NUCLEOTIDE SEQUENCE</scope>
    <source>
        <tissue evidence="6">Salivary glands</tissue>
    </source>
</reference>
<evidence type="ECO:0000313" key="6">
    <source>
        <dbReference type="EMBL" id="JAB59316.1"/>
    </source>
</evidence>
<dbReference type="SMART" id="SM00358">
    <property type="entry name" value="DSRM"/>
    <property type="match status" value="4"/>
</dbReference>
<feature type="domain" description="DRBM" evidence="5">
    <location>
        <begin position="253"/>
        <end position="320"/>
    </location>
</feature>
<feature type="non-terminal residue" evidence="6">
    <location>
        <position position="1"/>
    </location>
</feature>
<feature type="compositionally biased region" description="Basic residues" evidence="4">
    <location>
        <begin position="424"/>
        <end position="434"/>
    </location>
</feature>
<dbReference type="Gene3D" id="3.30.160.20">
    <property type="match status" value="5"/>
</dbReference>
<feature type="compositionally biased region" description="Low complexity" evidence="4">
    <location>
        <begin position="217"/>
        <end position="232"/>
    </location>
</feature>
<dbReference type="InterPro" id="IPR032478">
    <property type="entry name" value="Staufen_C"/>
</dbReference>
<dbReference type="InterPro" id="IPR014720">
    <property type="entry name" value="dsRBD_dom"/>
</dbReference>
<proteinExistence type="evidence at transcript level"/>
<evidence type="ECO:0000256" key="2">
    <source>
        <dbReference type="ARBA" id="ARBA00022884"/>
    </source>
</evidence>
<dbReference type="Pfam" id="PF16482">
    <property type="entry name" value="Staufen_C"/>
    <property type="match status" value="1"/>
</dbReference>
<feature type="region of interest" description="Disordered" evidence="4">
    <location>
        <begin position="934"/>
        <end position="966"/>
    </location>
</feature>
<dbReference type="CDD" id="cd19860">
    <property type="entry name" value="DSRM_STAU_rpt4"/>
    <property type="match status" value="1"/>
</dbReference>
<feature type="region of interest" description="Disordered" evidence="4">
    <location>
        <begin position="403"/>
        <end position="447"/>
    </location>
</feature>
<feature type="compositionally biased region" description="Low complexity" evidence="4">
    <location>
        <begin position="18"/>
        <end position="28"/>
    </location>
</feature>
<name>U5ENL2_9DIPT</name>
<dbReference type="PROSITE" id="PS50137">
    <property type="entry name" value="DS_RBD"/>
    <property type="match status" value="4"/>
</dbReference>
<dbReference type="GO" id="GO:0043025">
    <property type="term" value="C:neuronal cell body"/>
    <property type="evidence" value="ECO:0007669"/>
    <property type="project" value="TreeGrafter"/>
</dbReference>
<feature type="region of interest" description="Disordered" evidence="4">
    <location>
        <begin position="1"/>
        <end position="63"/>
    </location>
</feature>
<dbReference type="GO" id="GO:0035418">
    <property type="term" value="P:protein localization to synapse"/>
    <property type="evidence" value="ECO:0007669"/>
    <property type="project" value="TreeGrafter"/>
</dbReference>
<dbReference type="CDD" id="cd19857">
    <property type="entry name" value="DSRM_STAU_rpt1"/>
    <property type="match status" value="1"/>
</dbReference>
<evidence type="ECO:0000256" key="1">
    <source>
        <dbReference type="ARBA" id="ARBA00022737"/>
    </source>
</evidence>
<dbReference type="PANTHER" id="PTHR46054:SF3">
    <property type="entry name" value="MATERNAL EFFECT PROTEIN STAUFEN"/>
    <property type="match status" value="1"/>
</dbReference>
<dbReference type="GO" id="GO:0032839">
    <property type="term" value="C:dendrite cytoplasm"/>
    <property type="evidence" value="ECO:0007669"/>
    <property type="project" value="GOC"/>
</dbReference>
<dbReference type="GO" id="GO:0008298">
    <property type="term" value="P:intracellular mRNA localization"/>
    <property type="evidence" value="ECO:0007669"/>
    <property type="project" value="TreeGrafter"/>
</dbReference>
<dbReference type="InterPro" id="IPR051740">
    <property type="entry name" value="DRBM-containing_protein"/>
</dbReference>
<dbReference type="GO" id="GO:0003729">
    <property type="term" value="F:mRNA binding"/>
    <property type="evidence" value="ECO:0007669"/>
    <property type="project" value="TreeGrafter"/>
</dbReference>
<feature type="compositionally biased region" description="Low complexity" evidence="4">
    <location>
        <begin position="409"/>
        <end position="423"/>
    </location>
</feature>
<feature type="compositionally biased region" description="Low complexity" evidence="4">
    <location>
        <begin position="102"/>
        <end position="113"/>
    </location>
</feature>
<evidence type="ECO:0000256" key="4">
    <source>
        <dbReference type="SAM" id="MobiDB-lite"/>
    </source>
</evidence>
<feature type="region of interest" description="Disordered" evidence="4">
    <location>
        <begin position="830"/>
        <end position="863"/>
    </location>
</feature>
<evidence type="ECO:0000259" key="5">
    <source>
        <dbReference type="PROSITE" id="PS50137"/>
    </source>
</evidence>
<dbReference type="FunFam" id="3.30.160.20:FF:000007">
    <property type="entry name" value="Double-stranded RNA-binding protein Staufen homolog 1"/>
    <property type="match status" value="2"/>
</dbReference>
<dbReference type="AlphaFoldDB" id="U5ENL2"/>
<feature type="compositionally biased region" description="Low complexity" evidence="4">
    <location>
        <begin position="1"/>
        <end position="11"/>
    </location>
</feature>
<dbReference type="EMBL" id="GANO01000555">
    <property type="protein sequence ID" value="JAB59316.1"/>
    <property type="molecule type" value="mRNA"/>
</dbReference>
<feature type="compositionally biased region" description="Low complexity" evidence="4">
    <location>
        <begin position="843"/>
        <end position="862"/>
    </location>
</feature>
<dbReference type="Pfam" id="PF00035">
    <property type="entry name" value="dsrm"/>
    <property type="match status" value="3"/>
</dbReference>
<feature type="domain" description="DRBM" evidence="5">
    <location>
        <begin position="660"/>
        <end position="728"/>
    </location>
</feature>
<accession>U5ENL2</accession>
<dbReference type="FunFam" id="3.30.160.20:FF:000073">
    <property type="entry name" value="Double-stranded RNA-binding protein Staufen homolog"/>
    <property type="match status" value="1"/>
</dbReference>
<keyword evidence="1" id="KW-0677">Repeat</keyword>
<protein>
    <submittedName>
        <fullName evidence="6">Putative staufen</fullName>
    </submittedName>
</protein>
<dbReference type="CDD" id="cd19859">
    <property type="entry name" value="DSRM_STAU_rpt3"/>
    <property type="match status" value="1"/>
</dbReference>